<dbReference type="Proteomes" id="UP000789702">
    <property type="component" value="Unassembled WGS sequence"/>
</dbReference>
<organism evidence="1 2">
    <name type="scientific">Dentiscutata heterogama</name>
    <dbReference type="NCBI Taxonomy" id="1316150"/>
    <lineage>
        <taxon>Eukaryota</taxon>
        <taxon>Fungi</taxon>
        <taxon>Fungi incertae sedis</taxon>
        <taxon>Mucoromycota</taxon>
        <taxon>Glomeromycotina</taxon>
        <taxon>Glomeromycetes</taxon>
        <taxon>Diversisporales</taxon>
        <taxon>Gigasporaceae</taxon>
        <taxon>Dentiscutata</taxon>
    </lineage>
</organism>
<protein>
    <submittedName>
        <fullName evidence="1">17118_t:CDS:1</fullName>
    </submittedName>
</protein>
<feature type="non-terminal residue" evidence="1">
    <location>
        <position position="189"/>
    </location>
</feature>
<proteinExistence type="predicted"/>
<dbReference type="EMBL" id="CAJVPU010009711">
    <property type="protein sequence ID" value="CAG8597826.1"/>
    <property type="molecule type" value="Genomic_DNA"/>
</dbReference>
<comment type="caution">
    <text evidence="1">The sequence shown here is derived from an EMBL/GenBank/DDBJ whole genome shotgun (WGS) entry which is preliminary data.</text>
</comment>
<reference evidence="1" key="1">
    <citation type="submission" date="2021-06" db="EMBL/GenBank/DDBJ databases">
        <authorList>
            <person name="Kallberg Y."/>
            <person name="Tangrot J."/>
            <person name="Rosling A."/>
        </authorList>
    </citation>
    <scope>NUCLEOTIDE SEQUENCE</scope>
    <source>
        <strain evidence="1">IL203A</strain>
    </source>
</reference>
<evidence type="ECO:0000313" key="2">
    <source>
        <dbReference type="Proteomes" id="UP000789702"/>
    </source>
</evidence>
<sequence>MSSKISIRLFICTLLFALLIIQALAIPISLPKLSHKSHKALQPTSTSNAKTPKSTAATVKKAKKPKTSVEGPQQSSTPNDKSLVQTATKTAGTGQEYSGDDTFYNTALGAGGITSNDNQLVAALPAAVYDTLIPGGNPNACTACGKTCTVCYQGKSVDVTIVDRCPSCKSGDIDLSPAAFSKLASQDLG</sequence>
<accession>A0ACA9MK89</accession>
<keyword evidence="2" id="KW-1185">Reference proteome</keyword>
<name>A0ACA9MK89_9GLOM</name>
<evidence type="ECO:0000313" key="1">
    <source>
        <dbReference type="EMBL" id="CAG8597826.1"/>
    </source>
</evidence>
<gene>
    <name evidence="1" type="ORF">DHETER_LOCUS7125</name>
</gene>